<feature type="compositionally biased region" description="Gly residues" evidence="3">
    <location>
        <begin position="289"/>
        <end position="302"/>
    </location>
</feature>
<evidence type="ECO:0000313" key="5">
    <source>
        <dbReference type="EMBL" id="MFC6008702.1"/>
    </source>
</evidence>
<keyword evidence="6" id="KW-1185">Reference proteome</keyword>
<dbReference type="PANTHER" id="PTHR10434">
    <property type="entry name" value="1-ACYL-SN-GLYCEROL-3-PHOSPHATE ACYLTRANSFERASE"/>
    <property type="match status" value="1"/>
</dbReference>
<name>A0ABW1JH80_9ACTN</name>
<dbReference type="SUPFAM" id="SSF69593">
    <property type="entry name" value="Glycerol-3-phosphate (1)-acyltransferase"/>
    <property type="match status" value="1"/>
</dbReference>
<gene>
    <name evidence="5" type="ORF">ACFQDO_16320</name>
</gene>
<reference evidence="6" key="1">
    <citation type="journal article" date="2019" name="Int. J. Syst. Evol. Microbiol.">
        <title>The Global Catalogue of Microorganisms (GCM) 10K type strain sequencing project: providing services to taxonomists for standard genome sequencing and annotation.</title>
        <authorList>
            <consortium name="The Broad Institute Genomics Platform"/>
            <consortium name="The Broad Institute Genome Sequencing Center for Infectious Disease"/>
            <person name="Wu L."/>
            <person name="Ma J."/>
        </authorList>
    </citation>
    <scope>NUCLEOTIDE SEQUENCE [LARGE SCALE GENOMIC DNA]</scope>
    <source>
        <strain evidence="6">KACC 14249</strain>
    </source>
</reference>
<dbReference type="PANTHER" id="PTHR10434:SF55">
    <property type="entry name" value="POSSIBLE ACYLTRANSFERASE"/>
    <property type="match status" value="1"/>
</dbReference>
<comment type="caution">
    <text evidence="5">The sequence shown here is derived from an EMBL/GenBank/DDBJ whole genome shotgun (WGS) entry which is preliminary data.</text>
</comment>
<evidence type="ECO:0000259" key="4">
    <source>
        <dbReference type="SMART" id="SM00563"/>
    </source>
</evidence>
<proteinExistence type="predicted"/>
<organism evidence="5 6">
    <name type="scientific">Angustibacter luteus</name>
    <dbReference type="NCBI Taxonomy" id="658456"/>
    <lineage>
        <taxon>Bacteria</taxon>
        <taxon>Bacillati</taxon>
        <taxon>Actinomycetota</taxon>
        <taxon>Actinomycetes</taxon>
        <taxon>Kineosporiales</taxon>
        <taxon>Kineosporiaceae</taxon>
    </lineage>
</organism>
<feature type="compositionally biased region" description="Basic and acidic residues" evidence="3">
    <location>
        <begin position="277"/>
        <end position="288"/>
    </location>
</feature>
<evidence type="ECO:0000313" key="6">
    <source>
        <dbReference type="Proteomes" id="UP001596189"/>
    </source>
</evidence>
<protein>
    <submittedName>
        <fullName evidence="5">Lysophospholipid acyltransferase family protein</fullName>
    </submittedName>
</protein>
<dbReference type="Pfam" id="PF01553">
    <property type="entry name" value="Acyltransferase"/>
    <property type="match status" value="1"/>
</dbReference>
<dbReference type="Proteomes" id="UP001596189">
    <property type="component" value="Unassembled WGS sequence"/>
</dbReference>
<keyword evidence="1" id="KW-0808">Transferase</keyword>
<dbReference type="CDD" id="cd07989">
    <property type="entry name" value="LPLAT_AGPAT-like"/>
    <property type="match status" value="1"/>
</dbReference>
<accession>A0ABW1JH80</accession>
<feature type="compositionally biased region" description="Low complexity" evidence="3">
    <location>
        <begin position="256"/>
        <end position="269"/>
    </location>
</feature>
<dbReference type="RefSeq" id="WP_345714649.1">
    <property type="nucleotide sequence ID" value="NZ_BAABFP010000002.1"/>
</dbReference>
<dbReference type="GO" id="GO:0016746">
    <property type="term" value="F:acyltransferase activity"/>
    <property type="evidence" value="ECO:0007669"/>
    <property type="project" value="UniProtKB-KW"/>
</dbReference>
<feature type="region of interest" description="Disordered" evidence="3">
    <location>
        <begin position="223"/>
        <end position="302"/>
    </location>
</feature>
<sequence length="302" mass="32645">MSHRELSGAYRFAAGVLRPVFTAITRRDWRGAEHLPATGGFVVCSNHMSYLDPVTFAHFLYDSGHPPYFLGKEEVFQVPFVGWVLRSADQIPVHRESGDAAAAFTSAVEAVRAGKCLALFPEATLTREPDLWPMLGKTGAARLALTTGCPLVPVAQWGVQEMLMPYAKRVHLLPRKTVHVLAGPPVDLDDLRERPLDADVLAEATERVMHDITALLEQLRGESAPAVRYDPREHGQSRTGNPAKAKEIAAKRARQAGRAAEQAGRAAEQAARRAARAAKDRAAKDRAPGRGGGPQGPDGGTT</sequence>
<evidence type="ECO:0000256" key="2">
    <source>
        <dbReference type="ARBA" id="ARBA00023315"/>
    </source>
</evidence>
<evidence type="ECO:0000256" key="3">
    <source>
        <dbReference type="SAM" id="MobiDB-lite"/>
    </source>
</evidence>
<keyword evidence="2 5" id="KW-0012">Acyltransferase</keyword>
<dbReference type="SMART" id="SM00563">
    <property type="entry name" value="PlsC"/>
    <property type="match status" value="1"/>
</dbReference>
<dbReference type="EMBL" id="JBHSRD010000006">
    <property type="protein sequence ID" value="MFC6008702.1"/>
    <property type="molecule type" value="Genomic_DNA"/>
</dbReference>
<evidence type="ECO:0000256" key="1">
    <source>
        <dbReference type="ARBA" id="ARBA00022679"/>
    </source>
</evidence>
<dbReference type="InterPro" id="IPR002123">
    <property type="entry name" value="Plipid/glycerol_acylTrfase"/>
</dbReference>
<feature type="domain" description="Phospholipid/glycerol acyltransferase" evidence="4">
    <location>
        <begin position="41"/>
        <end position="159"/>
    </location>
</feature>